<sequence>MEQPLWEVFDPIPRHLRVFNADSSVPQNRQGVNTRGAAGALTEKNLSPFDFNLEHGTTVAEQSLLRCFFVHLSFSFLILFITTPSLCSRSPFSGFAHFINGLFGTVASADEASDRAACSRQE</sequence>
<dbReference type="AlphaFoldDB" id="A0A9Q1FH74"/>
<organism evidence="1 2">
    <name type="scientific">Synaphobranchus kaupii</name>
    <name type="common">Kaup's arrowtooth eel</name>
    <dbReference type="NCBI Taxonomy" id="118154"/>
    <lineage>
        <taxon>Eukaryota</taxon>
        <taxon>Metazoa</taxon>
        <taxon>Chordata</taxon>
        <taxon>Craniata</taxon>
        <taxon>Vertebrata</taxon>
        <taxon>Euteleostomi</taxon>
        <taxon>Actinopterygii</taxon>
        <taxon>Neopterygii</taxon>
        <taxon>Teleostei</taxon>
        <taxon>Anguilliformes</taxon>
        <taxon>Synaphobranchidae</taxon>
        <taxon>Synaphobranchus</taxon>
    </lineage>
</organism>
<accession>A0A9Q1FH74</accession>
<proteinExistence type="predicted"/>
<comment type="caution">
    <text evidence="1">The sequence shown here is derived from an EMBL/GenBank/DDBJ whole genome shotgun (WGS) entry which is preliminary data.</text>
</comment>
<protein>
    <submittedName>
        <fullName evidence="1">Uncharacterized protein</fullName>
    </submittedName>
</protein>
<reference evidence="1" key="1">
    <citation type="journal article" date="2023" name="Science">
        <title>Genome structures resolve the early diversification of teleost fishes.</title>
        <authorList>
            <person name="Parey E."/>
            <person name="Louis A."/>
            <person name="Montfort J."/>
            <person name="Bouchez O."/>
            <person name="Roques C."/>
            <person name="Iampietro C."/>
            <person name="Lluch J."/>
            <person name="Castinel A."/>
            <person name="Donnadieu C."/>
            <person name="Desvignes T."/>
            <person name="Floi Bucao C."/>
            <person name="Jouanno E."/>
            <person name="Wen M."/>
            <person name="Mejri S."/>
            <person name="Dirks R."/>
            <person name="Jansen H."/>
            <person name="Henkel C."/>
            <person name="Chen W.J."/>
            <person name="Zahm M."/>
            <person name="Cabau C."/>
            <person name="Klopp C."/>
            <person name="Thompson A.W."/>
            <person name="Robinson-Rechavi M."/>
            <person name="Braasch I."/>
            <person name="Lecointre G."/>
            <person name="Bobe J."/>
            <person name="Postlethwait J.H."/>
            <person name="Berthelot C."/>
            <person name="Roest Crollius H."/>
            <person name="Guiguen Y."/>
        </authorList>
    </citation>
    <scope>NUCLEOTIDE SEQUENCE</scope>
    <source>
        <strain evidence="1">WJC10195</strain>
    </source>
</reference>
<name>A0A9Q1FH74_SYNKA</name>
<gene>
    <name evidence="1" type="ORF">SKAU_G00153230</name>
</gene>
<dbReference type="Proteomes" id="UP001152622">
    <property type="component" value="Chromosome 5"/>
</dbReference>
<dbReference type="EMBL" id="JAINUF010000005">
    <property type="protein sequence ID" value="KAJ8358798.1"/>
    <property type="molecule type" value="Genomic_DNA"/>
</dbReference>
<evidence type="ECO:0000313" key="2">
    <source>
        <dbReference type="Proteomes" id="UP001152622"/>
    </source>
</evidence>
<keyword evidence="2" id="KW-1185">Reference proteome</keyword>
<evidence type="ECO:0000313" key="1">
    <source>
        <dbReference type="EMBL" id="KAJ8358798.1"/>
    </source>
</evidence>